<reference evidence="4" key="1">
    <citation type="submission" date="2021-01" db="EMBL/GenBank/DDBJ databases">
        <title>Chromosome-level genome assembly of a human fungal pathogen reveals clustering of transcriptionally co-regulated genes.</title>
        <authorList>
            <person name="Voorhies M."/>
            <person name="Cohen S."/>
            <person name="Shea T.P."/>
            <person name="Petrus S."/>
            <person name="Munoz J.F."/>
            <person name="Poplawski S."/>
            <person name="Goldman W.E."/>
            <person name="Michael T."/>
            <person name="Cuomo C.A."/>
            <person name="Sil A."/>
            <person name="Beyhan S."/>
        </authorList>
    </citation>
    <scope>NUCLEOTIDE SEQUENCE</scope>
    <source>
        <strain evidence="4">H88</strain>
    </source>
</reference>
<dbReference type="GO" id="GO:0050661">
    <property type="term" value="F:NADP binding"/>
    <property type="evidence" value="ECO:0007669"/>
    <property type="project" value="InterPro"/>
</dbReference>
<keyword evidence="4" id="KW-0560">Oxidoreductase</keyword>
<dbReference type="Pfam" id="PF13450">
    <property type="entry name" value="NAD_binding_8"/>
    <property type="match status" value="1"/>
</dbReference>
<evidence type="ECO:0000256" key="2">
    <source>
        <dbReference type="ARBA" id="ARBA00010139"/>
    </source>
</evidence>
<dbReference type="Gene3D" id="3.50.50.60">
    <property type="entry name" value="FAD/NAD(P)-binding domain"/>
    <property type="match status" value="2"/>
</dbReference>
<protein>
    <submittedName>
        <fullName evidence="4">Monooxygenase</fullName>
    </submittedName>
</protein>
<keyword evidence="4" id="KW-0503">Monooxygenase</keyword>
<dbReference type="VEuPathDB" id="FungiDB:I7I53_09337"/>
<keyword evidence="3" id="KW-0472">Membrane</keyword>
<proteinExistence type="inferred from homology"/>
<dbReference type="InterPro" id="IPR051209">
    <property type="entry name" value="FAD-bind_Monooxygenase_sf"/>
</dbReference>
<evidence type="ECO:0000256" key="1">
    <source>
        <dbReference type="ARBA" id="ARBA00001974"/>
    </source>
</evidence>
<keyword evidence="3" id="KW-1133">Transmembrane helix</keyword>
<organism evidence="4 5">
    <name type="scientific">Ajellomyces capsulatus (strain H88)</name>
    <name type="common">Darling's disease fungus</name>
    <name type="synonym">Histoplasma capsulatum</name>
    <dbReference type="NCBI Taxonomy" id="544711"/>
    <lineage>
        <taxon>Eukaryota</taxon>
        <taxon>Fungi</taxon>
        <taxon>Dikarya</taxon>
        <taxon>Ascomycota</taxon>
        <taxon>Pezizomycotina</taxon>
        <taxon>Eurotiomycetes</taxon>
        <taxon>Eurotiomycetidae</taxon>
        <taxon>Onygenales</taxon>
        <taxon>Ajellomycetaceae</taxon>
        <taxon>Histoplasma</taxon>
    </lineage>
</organism>
<dbReference type="AlphaFoldDB" id="A0A8A1LBB4"/>
<dbReference type="GO" id="GO:0050660">
    <property type="term" value="F:flavin adenine dinucleotide binding"/>
    <property type="evidence" value="ECO:0007669"/>
    <property type="project" value="InterPro"/>
</dbReference>
<keyword evidence="3" id="KW-0812">Transmembrane</keyword>
<comment type="cofactor">
    <cofactor evidence="1">
        <name>FAD</name>
        <dbReference type="ChEBI" id="CHEBI:57692"/>
    </cofactor>
</comment>
<evidence type="ECO:0000313" key="4">
    <source>
        <dbReference type="EMBL" id="QSS49077.1"/>
    </source>
</evidence>
<dbReference type="PANTHER" id="PTHR42877:SF10">
    <property type="entry name" value="L-ORNITHINE N(5)-OXYGENASE"/>
    <property type="match status" value="1"/>
</dbReference>
<evidence type="ECO:0000256" key="3">
    <source>
        <dbReference type="SAM" id="Phobius"/>
    </source>
</evidence>
<feature type="transmembrane region" description="Helical" evidence="3">
    <location>
        <begin position="559"/>
        <end position="582"/>
    </location>
</feature>
<dbReference type="InterPro" id="IPR036188">
    <property type="entry name" value="FAD/NAD-bd_sf"/>
</dbReference>
<dbReference type="GO" id="GO:0004499">
    <property type="term" value="F:N,N-dimethylaniline monooxygenase activity"/>
    <property type="evidence" value="ECO:0007669"/>
    <property type="project" value="InterPro"/>
</dbReference>
<dbReference type="SUPFAM" id="SSF51905">
    <property type="entry name" value="FAD/NAD(P)-binding domain"/>
    <property type="match status" value="2"/>
</dbReference>
<comment type="similarity">
    <text evidence="2">Belongs to the FAD-binding monooxygenase family.</text>
</comment>
<feature type="transmembrane region" description="Helical" evidence="3">
    <location>
        <begin position="518"/>
        <end position="539"/>
    </location>
</feature>
<sequence>MSTHKPGYEDRASYTRVACIGAGFSGIGLGATLKRWHNFDDIRFFERHPDSGGTWWANRYPGIACDIPTGLYSFSFELDPNWGRFLSSGGEIKAYHDRVRDRYCLRDKIAFSTEAYRCEWDDGSSLWTVYLRDRKTGEEYSHKCQILFSAAGQLVVPRKCDIPGSAKFKGRIMHSAEWDSSLDLKDKNVVVLGNGCTAAQIVPSILPEVKHLTQIVRSKHWIVPTINPRYSSWMKWIFRYIPLTMRVHRFLIFFLLERGWPAFQMTKKGMELRQRRRVMAEKYIRKKAPEKYHDLLIPDFEIGCKRRIFDSSGYLKSLNAENITLTNGKPLEIVSEGIKIDKGFIAADVIVLATGFQTSEFFHGMDIFGRNGLSVKEHWSKYPGPTAYNSCAISGFPNFFMLLGPNSATGHTSAIIASENAINYSLRILKPVIAGKATTVELKQEAEDLYTREVQAALGETVFNAGGCQSWYIQDRKWNPTMYPWSQAYMWYRSLFPIWSDWNIEWESQKSVQKKRKAAKLLFSLIAVALSGIVVRNFFPQLPAQLGVSAGSLKSAWERILRIRCSGFSFSILFLLFLYFLCGPMHSSSLC</sequence>
<name>A0A8A1LBB4_AJEC8</name>
<dbReference type="Proteomes" id="UP000663419">
    <property type="component" value="Chromosome 1"/>
</dbReference>
<dbReference type="PANTHER" id="PTHR42877">
    <property type="entry name" value="L-ORNITHINE N(5)-MONOOXYGENASE-RELATED"/>
    <property type="match status" value="1"/>
</dbReference>
<accession>A0A8A1LBB4</accession>
<gene>
    <name evidence="4" type="ORF">I7I53_09337</name>
</gene>
<dbReference type="EMBL" id="CP069102">
    <property type="protein sequence ID" value="QSS49077.1"/>
    <property type="molecule type" value="Genomic_DNA"/>
</dbReference>
<evidence type="ECO:0000313" key="5">
    <source>
        <dbReference type="Proteomes" id="UP000663419"/>
    </source>
</evidence>